<dbReference type="GeneID" id="92359081"/>
<dbReference type="Gene3D" id="3.90.70.10">
    <property type="entry name" value="Cysteine proteinases"/>
    <property type="match status" value="1"/>
</dbReference>
<dbReference type="SMART" id="SM00230">
    <property type="entry name" value="CysPc"/>
    <property type="match status" value="1"/>
</dbReference>
<proteinExistence type="predicted"/>
<evidence type="ECO:0000313" key="5">
    <source>
        <dbReference type="EMBL" id="KAG5471582.1"/>
    </source>
</evidence>
<dbReference type="EMBL" id="JAFHLR010000031">
    <property type="protein sequence ID" value="KAG5471582.1"/>
    <property type="molecule type" value="Genomic_DNA"/>
</dbReference>
<gene>
    <name evidence="5" type="ORF">LSCM4_03130</name>
</gene>
<keyword evidence="6" id="KW-1185">Reference proteome</keyword>
<comment type="caution">
    <text evidence="2">Lacks conserved residue(s) required for the propagation of feature annotation.</text>
</comment>
<dbReference type="InterPro" id="IPR001300">
    <property type="entry name" value="Peptidase_C2_calpain_cat"/>
</dbReference>
<accession>A0A836FYC3</accession>
<dbReference type="SUPFAM" id="SSF54001">
    <property type="entry name" value="Cysteine proteinases"/>
    <property type="match status" value="1"/>
</dbReference>
<feature type="active site" evidence="1">
    <location>
        <position position="487"/>
    </location>
</feature>
<dbReference type="InterPro" id="IPR038765">
    <property type="entry name" value="Papain-like_cys_pep_sf"/>
</dbReference>
<dbReference type="SUPFAM" id="SSF101601">
    <property type="entry name" value="Smp-1-like"/>
    <property type="match status" value="1"/>
</dbReference>
<dbReference type="RefSeq" id="XP_067060699.1">
    <property type="nucleotide sequence ID" value="XM_067205147.1"/>
</dbReference>
<dbReference type="InterPro" id="IPR013780">
    <property type="entry name" value="Glyco_hydro_b"/>
</dbReference>
<evidence type="ECO:0000256" key="1">
    <source>
        <dbReference type="PIRSR" id="PIRSR622684-1"/>
    </source>
</evidence>
<dbReference type="GO" id="GO:0006508">
    <property type="term" value="P:proteolysis"/>
    <property type="evidence" value="ECO:0007669"/>
    <property type="project" value="InterPro"/>
</dbReference>
<dbReference type="InterPro" id="IPR022684">
    <property type="entry name" value="Calpain_cysteine_protease"/>
</dbReference>
<feature type="region of interest" description="Disordered" evidence="3">
    <location>
        <begin position="1"/>
        <end position="57"/>
    </location>
</feature>
<dbReference type="PRINTS" id="PR00704">
    <property type="entry name" value="CALPAIN"/>
</dbReference>
<reference evidence="5 6" key="1">
    <citation type="submission" date="2021-02" db="EMBL/GenBank/DDBJ databases">
        <title>Leishmania (Mundinia) orientalis Genome sequencing and assembly.</title>
        <authorList>
            <person name="Almutairi H."/>
            <person name="Gatherer D."/>
        </authorList>
    </citation>
    <scope>NUCLEOTIDE SEQUENCE [LARGE SCALE GENOMIC DNA]</scope>
    <source>
        <strain evidence="5">LSCM4</strain>
    </source>
</reference>
<dbReference type="Pfam" id="PF00648">
    <property type="entry name" value="Peptidase_C2"/>
    <property type="match status" value="1"/>
</dbReference>
<dbReference type="Gene3D" id="2.60.40.1180">
    <property type="entry name" value="Golgi alpha-mannosidase II"/>
    <property type="match status" value="1"/>
</dbReference>
<dbReference type="GO" id="GO:0004198">
    <property type="term" value="F:calcium-dependent cysteine-type endopeptidase activity"/>
    <property type="evidence" value="ECO:0007669"/>
    <property type="project" value="InterPro"/>
</dbReference>
<feature type="compositionally biased region" description="Acidic residues" evidence="3">
    <location>
        <begin position="34"/>
        <end position="48"/>
    </location>
</feature>
<dbReference type="PROSITE" id="PS50203">
    <property type="entry name" value="CALPAIN_CAT"/>
    <property type="match status" value="1"/>
</dbReference>
<dbReference type="AlphaFoldDB" id="A0A836FYC3"/>
<dbReference type="Proteomes" id="UP000674143">
    <property type="component" value="Chromosome 31"/>
</dbReference>
<dbReference type="SMR" id="A0A836FYC3"/>
<feature type="domain" description="Calpain catalytic" evidence="4">
    <location>
        <begin position="224"/>
        <end position="539"/>
    </location>
</feature>
<dbReference type="PANTHER" id="PTHR10183:SF423">
    <property type="entry name" value="LEUCINE-RICH REPEAT PROTEIN (LRRP)"/>
    <property type="match status" value="1"/>
</dbReference>
<dbReference type="InterPro" id="IPR015232">
    <property type="entry name" value="DUF1935"/>
</dbReference>
<sequence length="734" mass="81913">MGCCNSKNTKERKVVERPQSDDQPAESDVKKEEVVEEVVEETSEETSLDVESRATTRQVDPRTERIQAICARNSSCPYRYDACTVVGGEVKCYFEDGLIYRIMKDDCWYYYNDTLEYEAHVELFFGPGSQVVTGERTTMEVMSDNWTRACAVLYPLETLRCVSGNVLGYRCSVTVKPLSEEYRHKACAAANRTALMETDAVRRLAGSETNEEQILCRCVETNTRYVDLKFPPCAEALARAGKDSRSIPEMAMMRPTQYLPKDMQLMVNDITGPVVAHAIDHGNLGDSWLMCAAAILAEDETAVRNIFLQGTSAEKALGAYRLLINKNGWWVTVLVDDYVPTFSCMPVFARLRDCPAEMWVSLLQKAYAKLHGSYAAITGGDALQALVDFTGSPMYRFDAEWESAAMDATKVQALANALVGLSRSGASVVLSTPGHTSESYLGCNQAGDPAAFRARYAKCGLRTGYTYFVERVVTVQRPQTLLFKVRNPWRSSGTWTGAWSFGSRQWEENPDVCSVCGAQEDPRDGSFWMSWEDAREYFDGGGVFLSTCEMTDYRVKGVFQGVFPSVVLEITASESTRVLFTLSQPDKRGLDRTDGAALFAPIMLTVSKREGNMQRVQKNTSWNPETPSEEYNFVVGREVGMWFTLEAGEVYQVVPRVHHKGVKNEYNRPYVIGIISPCRLEGTVQAEAKCLGSDSNVFTNYCLYESEAPQSVEAEYQVHIPGKTPVTNVSTRVI</sequence>
<evidence type="ECO:0000259" key="4">
    <source>
        <dbReference type="PROSITE" id="PS50203"/>
    </source>
</evidence>
<name>A0A836FYC3_9TRYP</name>
<feature type="compositionally biased region" description="Basic and acidic residues" evidence="3">
    <location>
        <begin position="8"/>
        <end position="20"/>
    </location>
</feature>
<evidence type="ECO:0000256" key="3">
    <source>
        <dbReference type="SAM" id="MobiDB-lite"/>
    </source>
</evidence>
<dbReference type="CDD" id="cd00044">
    <property type="entry name" value="CysPc"/>
    <property type="match status" value="1"/>
</dbReference>
<dbReference type="InterPro" id="IPR036310">
    <property type="entry name" value="Smp-1-like_sf"/>
</dbReference>
<dbReference type="PANTHER" id="PTHR10183">
    <property type="entry name" value="CALPAIN"/>
    <property type="match status" value="1"/>
</dbReference>
<dbReference type="Pfam" id="PF09149">
    <property type="entry name" value="DUF1935"/>
    <property type="match status" value="1"/>
</dbReference>
<comment type="caution">
    <text evidence="5">The sequence shown here is derived from an EMBL/GenBank/DDBJ whole genome shotgun (WGS) entry which is preliminary data.</text>
</comment>
<dbReference type="KEGG" id="loi:92359081"/>
<evidence type="ECO:0000313" key="6">
    <source>
        <dbReference type="Proteomes" id="UP000674143"/>
    </source>
</evidence>
<evidence type="ECO:0000256" key="2">
    <source>
        <dbReference type="PROSITE-ProRule" id="PRU00239"/>
    </source>
</evidence>
<organism evidence="5 6">
    <name type="scientific">Leishmania orientalis</name>
    <dbReference type="NCBI Taxonomy" id="2249476"/>
    <lineage>
        <taxon>Eukaryota</taxon>
        <taxon>Discoba</taxon>
        <taxon>Euglenozoa</taxon>
        <taxon>Kinetoplastea</taxon>
        <taxon>Metakinetoplastina</taxon>
        <taxon>Trypanosomatida</taxon>
        <taxon>Trypanosomatidae</taxon>
        <taxon>Leishmaniinae</taxon>
        <taxon>Leishmania</taxon>
    </lineage>
</organism>
<protein>
    <recommendedName>
        <fullName evidence="4">Calpain catalytic domain-containing protein</fullName>
    </recommendedName>
</protein>